<protein>
    <submittedName>
        <fullName evidence="1">Protein phosphatase regulator</fullName>
    </submittedName>
</protein>
<proteinExistence type="predicted"/>
<evidence type="ECO:0000313" key="1">
    <source>
        <dbReference type="EMBL" id="KAJ9088880.1"/>
    </source>
</evidence>
<dbReference type="EMBL" id="QTSX02000081">
    <property type="protein sequence ID" value="KAJ9088880.1"/>
    <property type="molecule type" value="Genomic_DNA"/>
</dbReference>
<comment type="caution">
    <text evidence="1">The sequence shown here is derived from an EMBL/GenBank/DDBJ whole genome shotgun (WGS) entry which is preliminary data.</text>
</comment>
<organism evidence="1 2">
    <name type="scientific">Entomophthora muscae</name>
    <dbReference type="NCBI Taxonomy" id="34485"/>
    <lineage>
        <taxon>Eukaryota</taxon>
        <taxon>Fungi</taxon>
        <taxon>Fungi incertae sedis</taxon>
        <taxon>Zoopagomycota</taxon>
        <taxon>Entomophthoromycotina</taxon>
        <taxon>Entomophthoromycetes</taxon>
        <taxon>Entomophthorales</taxon>
        <taxon>Entomophthoraceae</taxon>
        <taxon>Entomophthora</taxon>
    </lineage>
</organism>
<reference evidence="1" key="1">
    <citation type="submission" date="2022-04" db="EMBL/GenBank/DDBJ databases">
        <title>Genome of the entomopathogenic fungus Entomophthora muscae.</title>
        <authorList>
            <person name="Elya C."/>
            <person name="Lovett B.R."/>
            <person name="Lee E."/>
            <person name="Macias A.M."/>
            <person name="Hajek A.E."/>
            <person name="De Bivort B.L."/>
            <person name="Kasson M.T."/>
            <person name="De Fine Licht H.H."/>
            <person name="Stajich J.E."/>
        </authorList>
    </citation>
    <scope>NUCLEOTIDE SEQUENCE</scope>
    <source>
        <strain evidence="1">Berkeley</strain>
    </source>
</reference>
<accession>A0ACC2UPR5</accession>
<dbReference type="Proteomes" id="UP001165960">
    <property type="component" value="Unassembled WGS sequence"/>
</dbReference>
<name>A0ACC2UPR5_9FUNG</name>
<keyword evidence="2" id="KW-1185">Reference proteome</keyword>
<sequence length="262" mass="29604">MPLMERNELDLQSAKLSYGSGCVSTGAGWETRMPTNDAVDGPSAPPSVCVDYLTHNWEDEDLARSWRAVARQHGSGVNCARLENASWRIWNKKRNNIPTLNPAELNWHKDNDTTWLYGPLLSQPKQLITPPVSKSASFCHSVSLGLKPALKKRTSLQHLRKKDTIDLPRPKLRFNTQVEQYMAVEPAALPTSVVKIADTRIKSEYSPLVDLDDFDAFLSYKVPTRFPRPPPEPTTTTQMVQKCYDAANTTYNVFNWARSLIF</sequence>
<gene>
    <name evidence="1" type="primary">REG1_1</name>
    <name evidence="1" type="ORF">DSO57_1018580</name>
</gene>
<evidence type="ECO:0000313" key="2">
    <source>
        <dbReference type="Proteomes" id="UP001165960"/>
    </source>
</evidence>